<evidence type="ECO:0000313" key="3">
    <source>
        <dbReference type="Proteomes" id="UP001286313"/>
    </source>
</evidence>
<sequence>MVLALKGEVLSVLVVVLAGSRGSVGISVVTRVVSVVGSKRQYWQETVLAGSSISQVLSSVVLAMLAGNSSSNVGKKQQSSVVIRSVGRKQQQ</sequence>
<evidence type="ECO:0000313" key="2">
    <source>
        <dbReference type="EMBL" id="KAK3877841.1"/>
    </source>
</evidence>
<dbReference type="EMBL" id="JAWQEG010001620">
    <property type="protein sequence ID" value="KAK3877841.1"/>
    <property type="molecule type" value="Genomic_DNA"/>
</dbReference>
<feature type="region of interest" description="Disordered" evidence="1">
    <location>
        <begin position="69"/>
        <end position="92"/>
    </location>
</feature>
<comment type="caution">
    <text evidence="2">The sequence shown here is derived from an EMBL/GenBank/DDBJ whole genome shotgun (WGS) entry which is preliminary data.</text>
</comment>
<keyword evidence="3" id="KW-1185">Reference proteome</keyword>
<accession>A0AAE1FQ74</accession>
<organism evidence="2 3">
    <name type="scientific">Petrolisthes cinctipes</name>
    <name type="common">Flat porcelain crab</name>
    <dbReference type="NCBI Taxonomy" id="88211"/>
    <lineage>
        <taxon>Eukaryota</taxon>
        <taxon>Metazoa</taxon>
        <taxon>Ecdysozoa</taxon>
        <taxon>Arthropoda</taxon>
        <taxon>Crustacea</taxon>
        <taxon>Multicrustacea</taxon>
        <taxon>Malacostraca</taxon>
        <taxon>Eumalacostraca</taxon>
        <taxon>Eucarida</taxon>
        <taxon>Decapoda</taxon>
        <taxon>Pleocyemata</taxon>
        <taxon>Anomura</taxon>
        <taxon>Galatheoidea</taxon>
        <taxon>Porcellanidae</taxon>
        <taxon>Petrolisthes</taxon>
    </lineage>
</organism>
<proteinExistence type="predicted"/>
<gene>
    <name evidence="2" type="ORF">Pcinc_017484</name>
</gene>
<reference evidence="2" key="1">
    <citation type="submission" date="2023-10" db="EMBL/GenBank/DDBJ databases">
        <title>Genome assemblies of two species of porcelain crab, Petrolisthes cinctipes and Petrolisthes manimaculis (Anomura: Porcellanidae).</title>
        <authorList>
            <person name="Angst P."/>
        </authorList>
    </citation>
    <scope>NUCLEOTIDE SEQUENCE</scope>
    <source>
        <strain evidence="2">PB745_01</strain>
        <tissue evidence="2">Gill</tissue>
    </source>
</reference>
<name>A0AAE1FQ74_PETCI</name>
<dbReference type="AlphaFoldDB" id="A0AAE1FQ74"/>
<dbReference type="Proteomes" id="UP001286313">
    <property type="component" value="Unassembled WGS sequence"/>
</dbReference>
<evidence type="ECO:0000256" key="1">
    <source>
        <dbReference type="SAM" id="MobiDB-lite"/>
    </source>
</evidence>
<protein>
    <submittedName>
        <fullName evidence="2">Uncharacterized protein</fullName>
    </submittedName>
</protein>